<gene>
    <name evidence="3" type="ORF">CYCCA115_LOCUS19683</name>
</gene>
<feature type="domain" description="DUF6824" evidence="2">
    <location>
        <begin position="12"/>
        <end position="81"/>
    </location>
</feature>
<proteinExistence type="predicted"/>
<protein>
    <recommendedName>
        <fullName evidence="2">DUF6824 domain-containing protein</fullName>
    </recommendedName>
</protein>
<reference evidence="3" key="1">
    <citation type="submission" date="2023-08" db="EMBL/GenBank/DDBJ databases">
        <authorList>
            <person name="Audoor S."/>
            <person name="Bilcke G."/>
        </authorList>
    </citation>
    <scope>NUCLEOTIDE SEQUENCE</scope>
</reference>
<feature type="compositionally biased region" description="Acidic residues" evidence="1">
    <location>
        <begin position="157"/>
        <end position="168"/>
    </location>
</feature>
<comment type="caution">
    <text evidence="3">The sequence shown here is derived from an EMBL/GenBank/DDBJ whole genome shotgun (WGS) entry which is preliminary data.</text>
</comment>
<sequence>MMTTVNPVNDSDVLLGKGKGLYEHSGNQRYRTWVAQTYPKYDAADSNASKMEIARSLVLKVPKQNPPGRFLGYDDKKQLYELNLEDKGDMKEAIAKTRRDFNNHRAYLKKATGHFKVNHCLEVVTKAEKKLEKARAELNAAKAELEKALQENEDAYSVEGDGTDDEENCGSPEIGYGSNLSQGERSPMPTLEELVGEDWVDAVMVAGCGEPPATTTTGTPSILVK</sequence>
<dbReference type="Pfam" id="PF20710">
    <property type="entry name" value="DUF6824"/>
    <property type="match status" value="1"/>
</dbReference>
<accession>A0AAD2G5T2</accession>
<dbReference type="EMBL" id="CAKOGP040002103">
    <property type="protein sequence ID" value="CAJ1962429.1"/>
    <property type="molecule type" value="Genomic_DNA"/>
</dbReference>
<organism evidence="3 4">
    <name type="scientific">Cylindrotheca closterium</name>
    <dbReference type="NCBI Taxonomy" id="2856"/>
    <lineage>
        <taxon>Eukaryota</taxon>
        <taxon>Sar</taxon>
        <taxon>Stramenopiles</taxon>
        <taxon>Ochrophyta</taxon>
        <taxon>Bacillariophyta</taxon>
        <taxon>Bacillariophyceae</taxon>
        <taxon>Bacillariophycidae</taxon>
        <taxon>Bacillariales</taxon>
        <taxon>Bacillariaceae</taxon>
        <taxon>Cylindrotheca</taxon>
    </lineage>
</organism>
<dbReference type="AlphaFoldDB" id="A0AAD2G5T2"/>
<dbReference type="Proteomes" id="UP001295423">
    <property type="component" value="Unassembled WGS sequence"/>
</dbReference>
<evidence type="ECO:0000259" key="2">
    <source>
        <dbReference type="Pfam" id="PF20710"/>
    </source>
</evidence>
<evidence type="ECO:0000256" key="1">
    <source>
        <dbReference type="SAM" id="MobiDB-lite"/>
    </source>
</evidence>
<evidence type="ECO:0000313" key="4">
    <source>
        <dbReference type="Proteomes" id="UP001295423"/>
    </source>
</evidence>
<feature type="region of interest" description="Disordered" evidence="1">
    <location>
        <begin position="157"/>
        <end position="187"/>
    </location>
</feature>
<keyword evidence="4" id="KW-1185">Reference proteome</keyword>
<dbReference type="InterPro" id="IPR049227">
    <property type="entry name" value="DUF6824"/>
</dbReference>
<name>A0AAD2G5T2_9STRA</name>
<evidence type="ECO:0000313" key="3">
    <source>
        <dbReference type="EMBL" id="CAJ1962429.1"/>
    </source>
</evidence>